<protein>
    <recommendedName>
        <fullName evidence="1">Rhamnogalacturonase A/B/Epimerase-like pectate lyase domain-containing protein</fullName>
    </recommendedName>
</protein>
<feature type="domain" description="Rhamnogalacturonase A/B/Epimerase-like pectate lyase" evidence="1">
    <location>
        <begin position="187"/>
        <end position="247"/>
    </location>
</feature>
<dbReference type="GeneID" id="94365422"/>
<dbReference type="Proteomes" id="UP000244940">
    <property type="component" value="Unassembled WGS sequence"/>
</dbReference>
<keyword evidence="3" id="KW-1185">Reference proteome</keyword>
<dbReference type="Gene3D" id="2.160.20.10">
    <property type="entry name" value="Single-stranded right-handed beta-helix, Pectin lyase-like"/>
    <property type="match status" value="1"/>
</dbReference>
<name>A0A2U2C9F4_9RHOB</name>
<evidence type="ECO:0000313" key="3">
    <source>
        <dbReference type="Proteomes" id="UP000244940"/>
    </source>
</evidence>
<evidence type="ECO:0000259" key="1">
    <source>
        <dbReference type="Pfam" id="PF12708"/>
    </source>
</evidence>
<accession>A0A2U2C9F4</accession>
<dbReference type="InterPro" id="IPR011050">
    <property type="entry name" value="Pectin_lyase_fold/virulence"/>
</dbReference>
<organism evidence="2 3">
    <name type="scientific">Pararhodobacter marinus</name>
    <dbReference type="NCBI Taxonomy" id="2184063"/>
    <lineage>
        <taxon>Bacteria</taxon>
        <taxon>Pseudomonadati</taxon>
        <taxon>Pseudomonadota</taxon>
        <taxon>Alphaproteobacteria</taxon>
        <taxon>Rhodobacterales</taxon>
        <taxon>Paracoccaceae</taxon>
        <taxon>Pararhodobacter</taxon>
    </lineage>
</organism>
<comment type="caution">
    <text evidence="2">The sequence shown here is derived from an EMBL/GenBank/DDBJ whole genome shotgun (WGS) entry which is preliminary data.</text>
</comment>
<gene>
    <name evidence="2" type="ORF">C4N9_11020</name>
</gene>
<evidence type="ECO:0000313" key="2">
    <source>
        <dbReference type="EMBL" id="PWE28516.1"/>
    </source>
</evidence>
<dbReference type="InterPro" id="IPR024535">
    <property type="entry name" value="RHGA/B-epi-like_pectate_lyase"/>
</dbReference>
<dbReference type="InterPro" id="IPR012334">
    <property type="entry name" value="Pectin_lyas_fold"/>
</dbReference>
<sequence>MNKAVTEGLILMPPPFADGLGVWSSGDGTPGSPTYDGAANAAFVPSDPDFEGCLELLKTDGTQKLRWMGQMPVLNGLYLRVTARVKAMSGALPNVRIAGFAANANNSAFGGVVLNGPATALTTYGEIVEVSAIIATAARTGVDMAWPGVHHGFVGLDLTGPNGGIVRVDDITIEDVTGFWLRDMMDWVDVRDYGAVGDGTTDDHAAFIAARNAAVNSGRTLLVSEGTFHIGDTLTLECPVRFQGTLSMPAAARLQMTKNFDFPSYAAAFGSEGLGLRKGLQALFWYTDHDTFDLKGRRILLDAPIDLAETTGLDYYAIRRVVCNGLIEANDLPTWNTVTVSSQATYSPGQPNVLTNVGNVANVPVGARVSGSGVGREVYVRARNISAGTLTLSQPLHGASGTQWYTFERFQYILDMSGFGTLERFELADIEFQCKNICSALNLSTQGPVFSLRNCTFNRPKDKAITSIGRGCQGMLVDNCIFLSSESDMRAQDRVSVAINVNANDVKLRDNLVQRFGRFAVMAGTYHLIANNHFYHGDNEQNAVRQAGIVLAYPNTVTTITGNYIDNSFIEHTNEYDPTPNFSNEYSFGGLSITNNIFLVSNVISSFRFIVIKPYGSGHFVSGQVVTGNVFRTVNATPARADGVNSTYADLNYGLFRNVIWQHNTYNGIAVQTESPMTIRHNQNTAATSWTIYTGGKLPFNGYARTVSALVMEGQANGPANEVRTGMPYANVQQGTNRNEVRLTWPSATRGRAVITIRGDNPL</sequence>
<dbReference type="Pfam" id="PF12708">
    <property type="entry name" value="Pect-lyase_RHGA_epim"/>
    <property type="match status" value="1"/>
</dbReference>
<dbReference type="EMBL" id="QEYD01000006">
    <property type="protein sequence ID" value="PWE28516.1"/>
    <property type="molecule type" value="Genomic_DNA"/>
</dbReference>
<dbReference type="AlphaFoldDB" id="A0A2U2C9F4"/>
<proteinExistence type="predicted"/>
<dbReference type="SUPFAM" id="SSF51126">
    <property type="entry name" value="Pectin lyase-like"/>
    <property type="match status" value="1"/>
</dbReference>
<dbReference type="RefSeq" id="WP_109533377.1">
    <property type="nucleotide sequence ID" value="NZ_QEYD01000006.1"/>
</dbReference>
<reference evidence="2 3" key="1">
    <citation type="submission" date="2018-05" db="EMBL/GenBank/DDBJ databases">
        <title>Pararhodobacter marina sp. nov., isolated from deep-sea water of the Indian Ocean.</title>
        <authorList>
            <person name="Lai Q.Sr."/>
            <person name="Liu X."/>
            <person name="Shao Z."/>
        </authorList>
    </citation>
    <scope>NUCLEOTIDE SEQUENCE [LARGE SCALE GENOMIC DNA]</scope>
    <source>
        <strain evidence="2 3">CIC4N-9</strain>
    </source>
</reference>
<dbReference type="OrthoDB" id="7749009at2"/>